<dbReference type="EMBL" id="JANPWB010000006">
    <property type="protein sequence ID" value="KAJ1179573.1"/>
    <property type="molecule type" value="Genomic_DNA"/>
</dbReference>
<comment type="caution">
    <text evidence="2">The sequence shown here is derived from an EMBL/GenBank/DDBJ whole genome shotgun (WGS) entry which is preliminary data.</text>
</comment>
<proteinExistence type="predicted"/>
<gene>
    <name evidence="2" type="ORF">NDU88_004807</name>
</gene>
<name>A0AAV7TV94_PLEWA</name>
<reference evidence="2" key="1">
    <citation type="journal article" date="2022" name="bioRxiv">
        <title>Sequencing and chromosome-scale assembly of the giantPleurodeles waltlgenome.</title>
        <authorList>
            <person name="Brown T."/>
            <person name="Elewa A."/>
            <person name="Iarovenko S."/>
            <person name="Subramanian E."/>
            <person name="Araus A.J."/>
            <person name="Petzold A."/>
            <person name="Susuki M."/>
            <person name="Suzuki K.-i.T."/>
            <person name="Hayashi T."/>
            <person name="Toyoda A."/>
            <person name="Oliveira C."/>
            <person name="Osipova E."/>
            <person name="Leigh N.D."/>
            <person name="Simon A."/>
            <person name="Yun M.H."/>
        </authorList>
    </citation>
    <scope>NUCLEOTIDE SEQUENCE</scope>
    <source>
        <strain evidence="2">20211129_DDA</strain>
        <tissue evidence="2">Liver</tissue>
    </source>
</reference>
<keyword evidence="3" id="KW-1185">Reference proteome</keyword>
<accession>A0AAV7TV94</accession>
<dbReference type="AlphaFoldDB" id="A0AAV7TV94"/>
<sequence length="83" mass="9286">MRISSSRPDSDGNRQKTEHRRRTCSLATSGWLTRSARYADSSEAREAVEGRVRSACTVHILRSTCTAWAARASMDATRVQCRV</sequence>
<evidence type="ECO:0000313" key="2">
    <source>
        <dbReference type="EMBL" id="KAJ1179573.1"/>
    </source>
</evidence>
<organism evidence="2 3">
    <name type="scientific">Pleurodeles waltl</name>
    <name type="common">Iberian ribbed newt</name>
    <dbReference type="NCBI Taxonomy" id="8319"/>
    <lineage>
        <taxon>Eukaryota</taxon>
        <taxon>Metazoa</taxon>
        <taxon>Chordata</taxon>
        <taxon>Craniata</taxon>
        <taxon>Vertebrata</taxon>
        <taxon>Euteleostomi</taxon>
        <taxon>Amphibia</taxon>
        <taxon>Batrachia</taxon>
        <taxon>Caudata</taxon>
        <taxon>Salamandroidea</taxon>
        <taxon>Salamandridae</taxon>
        <taxon>Pleurodelinae</taxon>
        <taxon>Pleurodeles</taxon>
    </lineage>
</organism>
<dbReference type="Proteomes" id="UP001066276">
    <property type="component" value="Chromosome 3_2"/>
</dbReference>
<feature type="region of interest" description="Disordered" evidence="1">
    <location>
        <begin position="1"/>
        <end position="23"/>
    </location>
</feature>
<protein>
    <submittedName>
        <fullName evidence="2">Uncharacterized protein</fullName>
    </submittedName>
</protein>
<evidence type="ECO:0000313" key="3">
    <source>
        <dbReference type="Proteomes" id="UP001066276"/>
    </source>
</evidence>
<evidence type="ECO:0000256" key="1">
    <source>
        <dbReference type="SAM" id="MobiDB-lite"/>
    </source>
</evidence>